<comment type="caution">
    <text evidence="3">The sequence shown here is derived from an EMBL/GenBank/DDBJ whole genome shotgun (WGS) entry which is preliminary data.</text>
</comment>
<dbReference type="SUPFAM" id="SSF53474">
    <property type="entry name" value="alpha/beta-Hydrolases"/>
    <property type="match status" value="1"/>
</dbReference>
<evidence type="ECO:0000313" key="3">
    <source>
        <dbReference type="EMBL" id="MBB4893671.1"/>
    </source>
</evidence>
<dbReference type="GO" id="GO:0008610">
    <property type="term" value="P:lipid biosynthetic process"/>
    <property type="evidence" value="ECO:0007669"/>
    <property type="project" value="TreeGrafter"/>
</dbReference>
<protein>
    <submittedName>
        <fullName evidence="3">Surfactin synthase thioesterase subunit</fullName>
    </submittedName>
</protein>
<evidence type="ECO:0000313" key="4">
    <source>
        <dbReference type="Proteomes" id="UP000556084"/>
    </source>
</evidence>
<feature type="domain" description="Thioesterase" evidence="2">
    <location>
        <begin position="25"/>
        <end position="242"/>
    </location>
</feature>
<dbReference type="Gene3D" id="3.40.50.1820">
    <property type="entry name" value="alpha/beta hydrolase"/>
    <property type="match status" value="1"/>
</dbReference>
<dbReference type="InterPro" id="IPR012223">
    <property type="entry name" value="TEII"/>
</dbReference>
<accession>A0A7W7LQ21</accession>
<dbReference type="RefSeq" id="WP_343069556.1">
    <property type="nucleotide sequence ID" value="NZ_JACHJH010000003.1"/>
</dbReference>
<dbReference type="AlphaFoldDB" id="A0A7W7LQ21"/>
<evidence type="ECO:0000259" key="2">
    <source>
        <dbReference type="Pfam" id="PF00975"/>
    </source>
</evidence>
<dbReference type="Proteomes" id="UP000556084">
    <property type="component" value="Unassembled WGS sequence"/>
</dbReference>
<dbReference type="EMBL" id="JACHJH010000003">
    <property type="protein sequence ID" value="MBB4893671.1"/>
    <property type="molecule type" value="Genomic_DNA"/>
</dbReference>
<comment type="similarity">
    <text evidence="1">Belongs to the thioesterase family.</text>
</comment>
<reference evidence="3 4" key="1">
    <citation type="submission" date="2020-08" db="EMBL/GenBank/DDBJ databases">
        <title>Genomic Encyclopedia of Type Strains, Phase III (KMG-III): the genomes of soil and plant-associated and newly described type strains.</title>
        <authorList>
            <person name="Whitman W."/>
        </authorList>
    </citation>
    <scope>NUCLEOTIDE SEQUENCE [LARGE SCALE GENOMIC DNA]</scope>
    <source>
        <strain evidence="3 4">CECT 3266</strain>
    </source>
</reference>
<dbReference type="InterPro" id="IPR001031">
    <property type="entry name" value="Thioesterase"/>
</dbReference>
<evidence type="ECO:0000256" key="1">
    <source>
        <dbReference type="ARBA" id="ARBA00007169"/>
    </source>
</evidence>
<dbReference type="PANTHER" id="PTHR11487">
    <property type="entry name" value="THIOESTERASE"/>
    <property type="match status" value="1"/>
</dbReference>
<dbReference type="Pfam" id="PF00975">
    <property type="entry name" value="Thioesterase"/>
    <property type="match status" value="1"/>
</dbReference>
<name>A0A7W7LQ21_9ACTN</name>
<proteinExistence type="inferred from homology"/>
<organism evidence="3 4">
    <name type="scientific">Streptomyces olivoverticillatus</name>
    <dbReference type="NCBI Taxonomy" id="66427"/>
    <lineage>
        <taxon>Bacteria</taxon>
        <taxon>Bacillati</taxon>
        <taxon>Actinomycetota</taxon>
        <taxon>Actinomycetes</taxon>
        <taxon>Kitasatosporales</taxon>
        <taxon>Streptomycetaceae</taxon>
        <taxon>Streptomyces</taxon>
    </lineage>
</organism>
<keyword evidence="4" id="KW-1185">Reference proteome</keyword>
<dbReference type="InterPro" id="IPR029058">
    <property type="entry name" value="AB_hydrolase_fold"/>
</dbReference>
<gene>
    <name evidence="3" type="ORF">FHS39_002702</name>
</gene>
<dbReference type="PANTHER" id="PTHR11487:SF0">
    <property type="entry name" value="S-ACYL FATTY ACID SYNTHASE THIOESTERASE, MEDIUM CHAIN"/>
    <property type="match status" value="1"/>
</dbReference>
<sequence length="259" mass="28460">MTTSAPHAVGRWFQPSDTDPEAGMRLFLFPHAGSGASIYRDWPPLLPADITHQTVQLPGRQDRLGEAGFTEMEPLVEALCDAFVAEHDGRPYAFFGHCMGAQLAYRLTLALQERGEQTPLLIGASGWAPEGFLVVTAEQARMPEPELLGWIRSLGSVPKEIMDDPQALATVIPAMRADLEVVASYVDDGAAVRIPVVTYSGRSDQLMEAGAMDSWLPRTPDYLGNSEFQGDHFYINDNALPITLDLTRHMRRLAAAARR</sequence>